<dbReference type="Pfam" id="PF13193">
    <property type="entry name" value="AMP-binding_C"/>
    <property type="match status" value="3"/>
</dbReference>
<dbReference type="Gene3D" id="2.30.38.10">
    <property type="entry name" value="Luciferase, Domain 3"/>
    <property type="match status" value="3"/>
</dbReference>
<dbReference type="SUPFAM" id="SSF53474">
    <property type="entry name" value="alpha/beta-Hydrolases"/>
    <property type="match status" value="1"/>
</dbReference>
<comment type="cofactor">
    <cofactor evidence="1">
        <name>pantetheine 4'-phosphate</name>
        <dbReference type="ChEBI" id="CHEBI:47942"/>
    </cofactor>
</comment>
<feature type="domain" description="Carrier" evidence="6">
    <location>
        <begin position="1009"/>
        <end position="1084"/>
    </location>
</feature>
<evidence type="ECO:0000256" key="2">
    <source>
        <dbReference type="ARBA" id="ARBA00006432"/>
    </source>
</evidence>
<dbReference type="Gene3D" id="3.40.50.1820">
    <property type="entry name" value="alpha/beta hydrolase"/>
    <property type="match status" value="1"/>
</dbReference>
<dbReference type="Pfam" id="PF00975">
    <property type="entry name" value="Thioesterase"/>
    <property type="match status" value="1"/>
</dbReference>
<evidence type="ECO:0000256" key="3">
    <source>
        <dbReference type="ARBA" id="ARBA00022450"/>
    </source>
</evidence>
<feature type="region of interest" description="Disordered" evidence="5">
    <location>
        <begin position="2369"/>
        <end position="2388"/>
    </location>
</feature>
<dbReference type="CDD" id="cd05930">
    <property type="entry name" value="A_NRPS"/>
    <property type="match status" value="1"/>
</dbReference>
<dbReference type="FunFam" id="3.40.50.980:FF:000001">
    <property type="entry name" value="Non-ribosomal peptide synthetase"/>
    <property type="match status" value="3"/>
</dbReference>
<dbReference type="PROSITE" id="PS00455">
    <property type="entry name" value="AMP_BINDING"/>
    <property type="match status" value="2"/>
</dbReference>
<dbReference type="Proteomes" id="UP000288351">
    <property type="component" value="Unassembled WGS sequence"/>
</dbReference>
<evidence type="ECO:0000256" key="4">
    <source>
        <dbReference type="ARBA" id="ARBA00022553"/>
    </source>
</evidence>
<dbReference type="PANTHER" id="PTHR45527:SF1">
    <property type="entry name" value="FATTY ACID SYNTHASE"/>
    <property type="match status" value="1"/>
</dbReference>
<dbReference type="InterPro" id="IPR023213">
    <property type="entry name" value="CAT-like_dom_sf"/>
</dbReference>
<dbReference type="PROSITE" id="PS50075">
    <property type="entry name" value="CARRIER"/>
    <property type="match status" value="3"/>
</dbReference>
<dbReference type="EMBL" id="BHXC01000006">
    <property type="protein sequence ID" value="GCB89092.1"/>
    <property type="molecule type" value="Genomic_DNA"/>
</dbReference>
<dbReference type="Pfam" id="PF00501">
    <property type="entry name" value="AMP-binding"/>
    <property type="match status" value="3"/>
</dbReference>
<dbReference type="FunFam" id="3.30.300.30:FF:000010">
    <property type="entry name" value="Enterobactin synthetase component F"/>
    <property type="match status" value="2"/>
</dbReference>
<dbReference type="Gene3D" id="3.30.559.30">
    <property type="entry name" value="Nonribosomal peptide synthetase, condensation domain"/>
    <property type="match status" value="3"/>
</dbReference>
<dbReference type="SMART" id="SM00823">
    <property type="entry name" value="PKS_PP"/>
    <property type="match status" value="3"/>
</dbReference>
<evidence type="ECO:0000259" key="6">
    <source>
        <dbReference type="PROSITE" id="PS50075"/>
    </source>
</evidence>
<dbReference type="InterPro" id="IPR001242">
    <property type="entry name" value="Condensation_dom"/>
</dbReference>
<dbReference type="SUPFAM" id="SSF47336">
    <property type="entry name" value="ACP-like"/>
    <property type="match status" value="3"/>
</dbReference>
<dbReference type="InterPro" id="IPR020806">
    <property type="entry name" value="PKS_PP-bd"/>
</dbReference>
<dbReference type="FunFam" id="2.30.38.10:FF:000001">
    <property type="entry name" value="Non-ribosomal peptide synthetase PvdI"/>
    <property type="match status" value="3"/>
</dbReference>
<proteinExistence type="inferred from homology"/>
<feature type="domain" description="Carrier" evidence="6">
    <location>
        <begin position="2072"/>
        <end position="2147"/>
    </location>
</feature>
<dbReference type="Pfam" id="PF00668">
    <property type="entry name" value="Condensation"/>
    <property type="match status" value="3"/>
</dbReference>
<dbReference type="PANTHER" id="PTHR45527">
    <property type="entry name" value="NONRIBOSOMAL PEPTIDE SYNTHETASE"/>
    <property type="match status" value="1"/>
</dbReference>
<evidence type="ECO:0000313" key="8">
    <source>
        <dbReference type="Proteomes" id="UP000288351"/>
    </source>
</evidence>
<comment type="caution">
    <text evidence="7">The sequence shown here is derived from an EMBL/GenBank/DDBJ whole genome shotgun (WGS) entry which is preliminary data.</text>
</comment>
<dbReference type="Gene3D" id="3.30.559.10">
    <property type="entry name" value="Chloramphenicol acetyltransferase-like domain"/>
    <property type="match status" value="3"/>
</dbReference>
<feature type="domain" description="Carrier" evidence="6">
    <location>
        <begin position="3129"/>
        <end position="3204"/>
    </location>
</feature>
<dbReference type="Pfam" id="PF00550">
    <property type="entry name" value="PP-binding"/>
    <property type="match status" value="3"/>
</dbReference>
<dbReference type="SUPFAM" id="SSF56801">
    <property type="entry name" value="Acetyl-CoA synthetase-like"/>
    <property type="match status" value="3"/>
</dbReference>
<dbReference type="InterPro" id="IPR029058">
    <property type="entry name" value="AB_hydrolase_fold"/>
</dbReference>
<dbReference type="GO" id="GO:0043041">
    <property type="term" value="P:amino acid activation for nonribosomal peptide biosynthetic process"/>
    <property type="evidence" value="ECO:0007669"/>
    <property type="project" value="TreeGrafter"/>
</dbReference>
<dbReference type="NCBIfam" id="NF003417">
    <property type="entry name" value="PRK04813.1"/>
    <property type="match status" value="3"/>
</dbReference>
<protein>
    <submittedName>
        <fullName evidence="7">Non-ribosomal peptide synthetase</fullName>
    </submittedName>
</protein>
<gene>
    <name evidence="7" type="ORF">SALB_01766</name>
</gene>
<keyword evidence="3" id="KW-0596">Phosphopantetheine</keyword>
<dbReference type="Gene3D" id="3.30.300.30">
    <property type="match status" value="3"/>
</dbReference>
<dbReference type="InterPro" id="IPR045851">
    <property type="entry name" value="AMP-bd_C_sf"/>
</dbReference>
<dbReference type="FunFam" id="1.10.1200.10:FF:000005">
    <property type="entry name" value="Nonribosomal peptide synthetase 1"/>
    <property type="match status" value="1"/>
</dbReference>
<reference evidence="7 8" key="1">
    <citation type="journal article" date="2019" name="Microbiol. Resour. Announc.">
        <title>Draft Genome Sequence of the Most Traditional epsilon-Poly-l-Lysine Producer, Streptomyces albulus NBRC14147.</title>
        <authorList>
            <person name="Yamanaka K."/>
            <person name="Hamano Y."/>
        </authorList>
    </citation>
    <scope>NUCLEOTIDE SEQUENCE [LARGE SCALE GENOMIC DNA]</scope>
    <source>
        <strain evidence="7 8">NBRC 14147</strain>
    </source>
</reference>
<evidence type="ECO:0000256" key="1">
    <source>
        <dbReference type="ARBA" id="ARBA00001957"/>
    </source>
</evidence>
<dbReference type="NCBIfam" id="TIGR01733">
    <property type="entry name" value="AA-adenyl-dom"/>
    <property type="match status" value="3"/>
</dbReference>
<dbReference type="PROSITE" id="PS00012">
    <property type="entry name" value="PHOSPHOPANTETHEINE"/>
    <property type="match status" value="2"/>
</dbReference>
<dbReference type="InterPro" id="IPR010071">
    <property type="entry name" value="AA_adenyl_dom"/>
</dbReference>
<dbReference type="InterPro" id="IPR000873">
    <property type="entry name" value="AMP-dep_synth/lig_dom"/>
</dbReference>
<dbReference type="FunFam" id="1.10.1200.10:FF:000016">
    <property type="entry name" value="Non-ribosomal peptide synthase"/>
    <property type="match status" value="2"/>
</dbReference>
<dbReference type="FunFam" id="3.30.559.30:FF:000001">
    <property type="entry name" value="Non-ribosomal peptide synthetase"/>
    <property type="match status" value="2"/>
</dbReference>
<comment type="similarity">
    <text evidence="2">Belongs to the ATP-dependent AMP-binding enzyme family.</text>
</comment>
<dbReference type="SUPFAM" id="SSF52777">
    <property type="entry name" value="CoA-dependent acyltransferases"/>
    <property type="match status" value="6"/>
</dbReference>
<dbReference type="InterPro" id="IPR009081">
    <property type="entry name" value="PP-bd_ACP"/>
</dbReference>
<dbReference type="InterPro" id="IPR020802">
    <property type="entry name" value="TesA-like"/>
</dbReference>
<dbReference type="CDD" id="cd19531">
    <property type="entry name" value="LCL_NRPS-like"/>
    <property type="match status" value="3"/>
</dbReference>
<dbReference type="InterPro" id="IPR025110">
    <property type="entry name" value="AMP-bd_C"/>
</dbReference>
<accession>A0A401QUW3</accession>
<dbReference type="GO" id="GO:0031177">
    <property type="term" value="F:phosphopantetheine binding"/>
    <property type="evidence" value="ECO:0007669"/>
    <property type="project" value="InterPro"/>
</dbReference>
<dbReference type="FunFam" id="3.30.559.10:FF:000012">
    <property type="entry name" value="Non-ribosomal peptide synthetase"/>
    <property type="match status" value="1"/>
</dbReference>
<keyword evidence="4" id="KW-0597">Phosphoprotein</keyword>
<organism evidence="7 8">
    <name type="scientific">Streptomyces noursei</name>
    <name type="common">Streptomyces albulus</name>
    <dbReference type="NCBI Taxonomy" id="1971"/>
    <lineage>
        <taxon>Bacteria</taxon>
        <taxon>Bacillati</taxon>
        <taxon>Actinomycetota</taxon>
        <taxon>Actinomycetes</taxon>
        <taxon>Kitasatosporales</taxon>
        <taxon>Streptomycetaceae</taxon>
        <taxon>Streptomyces</taxon>
    </lineage>
</organism>
<evidence type="ECO:0000313" key="7">
    <source>
        <dbReference type="EMBL" id="GCB89092.1"/>
    </source>
</evidence>
<dbReference type="GO" id="GO:0008610">
    <property type="term" value="P:lipid biosynthetic process"/>
    <property type="evidence" value="ECO:0007669"/>
    <property type="project" value="UniProtKB-ARBA"/>
</dbReference>
<dbReference type="InterPro" id="IPR036736">
    <property type="entry name" value="ACP-like_sf"/>
</dbReference>
<evidence type="ECO:0000256" key="5">
    <source>
        <dbReference type="SAM" id="MobiDB-lite"/>
    </source>
</evidence>
<dbReference type="InterPro" id="IPR020845">
    <property type="entry name" value="AMP-binding_CS"/>
</dbReference>
<dbReference type="InterPro" id="IPR006162">
    <property type="entry name" value="Ppantetheine_attach_site"/>
</dbReference>
<dbReference type="GO" id="GO:0009366">
    <property type="term" value="C:enterobactin synthetase complex"/>
    <property type="evidence" value="ECO:0007669"/>
    <property type="project" value="TreeGrafter"/>
</dbReference>
<dbReference type="Gene3D" id="3.40.50.980">
    <property type="match status" value="6"/>
</dbReference>
<dbReference type="FunFam" id="3.40.50.12780:FF:000012">
    <property type="entry name" value="Non-ribosomal peptide synthetase"/>
    <property type="match status" value="2"/>
</dbReference>
<name>A0A401QUW3_STRNR</name>
<dbReference type="GO" id="GO:0072330">
    <property type="term" value="P:monocarboxylic acid biosynthetic process"/>
    <property type="evidence" value="ECO:0007669"/>
    <property type="project" value="UniProtKB-ARBA"/>
</dbReference>
<dbReference type="GO" id="GO:0047527">
    <property type="term" value="F:2,3-dihydroxybenzoate-serine ligase activity"/>
    <property type="evidence" value="ECO:0007669"/>
    <property type="project" value="TreeGrafter"/>
</dbReference>
<dbReference type="SMART" id="SM00824">
    <property type="entry name" value="PKS_TE"/>
    <property type="match status" value="1"/>
</dbReference>
<dbReference type="RefSeq" id="WP_020929808.1">
    <property type="nucleotide sequence ID" value="NZ_BHXC01000006.1"/>
</dbReference>
<dbReference type="Gene3D" id="1.10.1200.10">
    <property type="entry name" value="ACP-like"/>
    <property type="match status" value="3"/>
</dbReference>
<dbReference type="GO" id="GO:0005829">
    <property type="term" value="C:cytosol"/>
    <property type="evidence" value="ECO:0007669"/>
    <property type="project" value="TreeGrafter"/>
</dbReference>
<dbReference type="CDD" id="cd12117">
    <property type="entry name" value="A_NRPS_Srf_like"/>
    <property type="match status" value="1"/>
</dbReference>
<dbReference type="GO" id="GO:0009239">
    <property type="term" value="P:enterobactin biosynthetic process"/>
    <property type="evidence" value="ECO:0007669"/>
    <property type="project" value="TreeGrafter"/>
</dbReference>
<sequence>MSAQQPEQSAPGDHRAAARQLLERRIRAAREGATAGSAPARIARGRSAEPVASFAQERMWLVDHLLDGAPGYAVPTVLRLRGPLDADAFQQSLTEVVRRHLALRTVFEERDGRPHPVVLPAQTVPLPIVDLRELPSAQREPRAAELAREAARTRFDLSAGPLLRASLLRIEDEHHLLVLVVHHIATDGWSMALLWKELGNGYRSLLHGRPPEHPDLPVRYEDYAHWQRERSAHGELDGQLRFWEERLADLVPLELPTDRPRPARRTGRGGSVEFALDAELATGLRTLAERCGATMFMTLLAGFQAVLARYTGRHDVAVGTPIAGRDREEVEDLIGFFANTLVLRTDLSGDPSFADLLGRVRQVTVEAYGHQEVPFDRLVERLRPERSPNRNPLVQVMFAAAEDETATLDLPGIDAEPVDVDFQVSLFDLTVFVTDTGSQVTGSVTFDRDLFDHDTAQRLIGHYLRFLAQVAADPGRPVSDVGLLDPAEQEQVLARWNDTARELPSASLPDLFTAQVLRTPDAVAVECAGTCWTYAELDARADRLAGRLAAAGVRTESAVGLLLERSADLVVAVLAVLKAGGTYVPLNGRFPAERLRGLLEQVDAELLITDCASSPHPVVGACPVPVIDVAAAGAPGGPTAPRTPCPPEQAAYVMFTSGTTGVPKGIVVTHANVAALALDSGWGPAHRTVLAHSPHSFDAFTYEMWVPLLSGGRVVLAPPGHLDTAALQRLVREHRITSVFLTTALFNLVVEERVEILAGLQEVWTGGEAASLTAFRRAVETCPDTVVTHVYGPTETTTFATRWKADAASLADGRVPIGSPMDNTRLYVLGTGLEPVPLGAVGELCVAGAGVARGYLGSGAATARRFLPDPFGSPGTRMYRTGDLVRRRADGNVEFVGRVDGQVKIRGFRIELAEIEAVLVRCPEVSQAVVVVHEDGDGDRRLVAYVVGAVGAAVDPDVVRGGLAVALPDYMVPGALVVLDVLPLTPNGKLDRRALPAPPVGVSTVVHQPPVTATEELVAEIWSAVLGTDRIGRLDNFFTLGGHSLKATRAISRLNTRAGTDVPLRTLFENPTLSGFAAALDGGRATAATTIARRTVDTPAPLSYGQQRLWFLDRLRPGRADYTIPVVTRLRGRLDDRALLHALTEVVRRHEVLRSRYEHDGDLPVQIVEPVTAFVPVVTDLSDLPEGEARARAHDLATTDAATPFDLSEAPLIRARLIRVTEHEHMLALVLHHTVADGWSIPVLWDELAAGYAAAARGTRLRLPELPLQYGDIASWQRDRMAAGAFADQLDHWRHRLADVPQLELPADRPRPPVRSGAGDVVSFRLPAELHTSLVALGRREGATLFMTLLAGFQAVLARYTGRHDIAVGTPIAGRNRAELEPLIGFFVNTLVLRTDLSGDPAFTELLARSRDTALTAYAHQDLPFDTLVEELQPDRDPSRNPLFDVLFQLHPDLPDALRIDGLVVEQLEVDNGTSKFDLSLALTERPDGLTATIDYATDLFDRATVERLAEHYVRLLTSAASDPARPLSQLELLSPAERHQVLDAPTTTADFPCDRLLHELVEDQVRRRPHAIAVTCGTRQLTYAELNARANRLARCLRARGVGPGHTVAVVLDATPEAVVAVLAVLKAGGAYVPVDPGYPADRIALILADSRARLALTQDSGTATPAGLGGVPVLDLDRERSRIAAQSGENLPPAASSADLAYAIYTSGSTGRPKGVAVPHRGVVNYLTYLTRTFEIDEHDVVLARTALTFDPSVRDLFAPLSVGARVVVMPPDEAKDPHALLAAIEEQRVTAVLSIVPSMLDALGATAVRPPGSALRLVMTTGEALTPAHARRARRLGTEFVLVNQYGPTECTNTSAFRSVTDRDVEDGRIPIGQPIPNARCYVLGEHLEVLPPGAVGELCIAGPGVTRGYLHDPRRTAEHYVPDPFGPPGERMYRTGDLARWRADGTLEFHGRRDNQVKVRGHRIELGELEAVLARHPDVAQAVAAARGEGLERTLVSYVVWRSPDGRQPSPEDRRSDLLDFLRATLPAAMVPSTVVELGALPLTPNGKVDRKALPAPDVEQQRRAYRAPADAVERTIASVWEEVLGRERVGTHDDFFELGGHSLRATQVAARLRHRLGREIPLQMVFTYPTITAFARALDDTTRAGGAIGHRETDTAPVSFGQQRLWLLDQLQPGRPDYNMPSAVRFRGPLDQDAVIAALHAVVARHDVLRSSFINRGPSLGGGGLCQVVAPVDAFAPARTDLSHLPHAQAQRRAGELAEQDAKAPFDLCTAPLIRARLIRLATEDHLLVVVVHHAVFDGWSARLLWDEVFAHYRDLTAGRRPAPPHLAVTYRDFASWQRGRMTGAAPEEDLAYWRDRLTGLAPLELPTDRPRPPAPSGRGDHVDFTLPGPVLDRLRDIGKENGATLFMVLLAGFQTLLGRWAGTDDVAVGAPIAGRDHAELEPLIGFFVNTLVLRGDLSGDPTFTELVARARDTALGAYAHQDVPFERLVEAVRPERDLSRNPLFQVMLVLNDDTASPVELPGLDAEPVELGGGAAKFDLSLYLSEEPGGLGGRAVYATDVFDRATILRLIRSFEQVLTCAAADPGRAVAELPLLDPTERHRVTVGWNRTTRALPRSTRLHELIADRCERSPHAVAVSDARQSLTYDALGRRANQLAHHLRSMGVGPDIRVGVCLERSIDLPLCLLAVLKAGGAYVPIDPDHPRERNAFMVGDSAVRVVLTSGAARDRVPAAEGVRVVDVAAERASIAKQPETTPVLGLGADHLAYVIYTSGSTGVPKGVMVPHRGLENFALDMAERLELTTTDTVAALTTASFDISVLELLVPLTRGATVHVVDRDTARDGSLLTERLDDAGVTVVQATPATWYLLTEAGWKGGPGVRALTGGEALPPALARRLRERVGPVWNVYGPTETTIWSTAHPLHGTPDTGPDVGAVPIGRPLTNTRVYVLDERMQPVPVGVEGELYIGGESVVRGYAGRPGLTARRFVPDPFGTGTRLYATGDLVRWRGDGALEYRGRGDDQVKIRGHRIELGEIESALAHCEGVAEAAAAVHGEGVDAVLVGYVVRDPGHLEPVQPTEALHERLPGYMVPTRFVDLEELPLTVNGKLDRKALPAPDLPGNRGPLLAPRDRTELRMACIWEHVLGVTPVGVRDDFFALGGHSLKAFALIEAIRREMDVALPLHVVFRKPTVELMCEALPAGAGDRLLVPLADGDPAQPPLFLVHPQGGDVCCYLELARGLGSRRKVYGIESVGYNTDEPPLRQVPDMVDRYLSELRSAAPHGPYLLAGWSFGGRVAFEIAARLEAEGEQVAFLGLMDTRAPARGPVRPQEENIGGATGLLQLGIAAGLDAEDLRGLDEEEAIAALLRKGHEDGRLPRRAETAAMRRMVRVAAANERAAALHRVTGQVRTDLHVFAVAEQHPVLRTPLIDPGEWTVRTEGSVHTIGIPGNHQTLVDPPHAAELAALMATALEGP</sequence>
<dbReference type="InterPro" id="IPR001031">
    <property type="entry name" value="Thioesterase"/>
</dbReference>